<evidence type="ECO:0000313" key="5">
    <source>
        <dbReference type="Proteomes" id="UP000249842"/>
    </source>
</evidence>
<dbReference type="OrthoDB" id="9784719at2"/>
<dbReference type="InterPro" id="IPR050595">
    <property type="entry name" value="Bact_response_regulator"/>
</dbReference>
<dbReference type="SMART" id="SM00448">
    <property type="entry name" value="REC"/>
    <property type="match status" value="1"/>
</dbReference>
<keyword evidence="1 2" id="KW-0597">Phosphoprotein</keyword>
<proteinExistence type="predicted"/>
<evidence type="ECO:0000259" key="3">
    <source>
        <dbReference type="PROSITE" id="PS50110"/>
    </source>
</evidence>
<dbReference type="Pfam" id="PF00072">
    <property type="entry name" value="Response_reg"/>
    <property type="match status" value="1"/>
</dbReference>
<dbReference type="PANTHER" id="PTHR44591:SF3">
    <property type="entry name" value="RESPONSE REGULATORY DOMAIN-CONTAINING PROTEIN"/>
    <property type="match status" value="1"/>
</dbReference>
<dbReference type="SUPFAM" id="SSF52172">
    <property type="entry name" value="CheY-like"/>
    <property type="match status" value="1"/>
</dbReference>
<sequence length="134" mass="14295">MSCAGAILSPSDPEPIVIAVVDDELLVRMIAEEVLTDEGYHVLEAGDADEALRILEARPDTRVLFTDVTMPGSLNGYALAEIARRRWPRLLVIVASGDAGPGASALPAGARYLQKPYAPSELLRLVQDMLIAAA</sequence>
<name>A0A328B488_9CAUL</name>
<dbReference type="PANTHER" id="PTHR44591">
    <property type="entry name" value="STRESS RESPONSE REGULATOR PROTEIN 1"/>
    <property type="match status" value="1"/>
</dbReference>
<evidence type="ECO:0000256" key="2">
    <source>
        <dbReference type="PROSITE-ProRule" id="PRU00169"/>
    </source>
</evidence>
<evidence type="ECO:0000256" key="1">
    <source>
        <dbReference type="ARBA" id="ARBA00022553"/>
    </source>
</evidence>
<organism evidence="4 5">
    <name type="scientific">Phenylobacterium hankyongense</name>
    <dbReference type="NCBI Taxonomy" id="1813876"/>
    <lineage>
        <taxon>Bacteria</taxon>
        <taxon>Pseudomonadati</taxon>
        <taxon>Pseudomonadota</taxon>
        <taxon>Alphaproteobacteria</taxon>
        <taxon>Caulobacterales</taxon>
        <taxon>Caulobacteraceae</taxon>
        <taxon>Phenylobacterium</taxon>
    </lineage>
</organism>
<dbReference type="Gene3D" id="3.40.50.2300">
    <property type="match status" value="1"/>
</dbReference>
<dbReference type="EMBL" id="QFYP01000001">
    <property type="protein sequence ID" value="RAK61667.1"/>
    <property type="molecule type" value="Genomic_DNA"/>
</dbReference>
<dbReference type="PROSITE" id="PS50110">
    <property type="entry name" value="RESPONSE_REGULATORY"/>
    <property type="match status" value="1"/>
</dbReference>
<dbReference type="AlphaFoldDB" id="A0A328B488"/>
<feature type="modified residue" description="4-aspartylphosphate" evidence="2">
    <location>
        <position position="67"/>
    </location>
</feature>
<reference evidence="5" key="1">
    <citation type="submission" date="2018-05" db="EMBL/GenBank/DDBJ databases">
        <authorList>
            <person name="Li X."/>
        </authorList>
    </citation>
    <scope>NUCLEOTIDE SEQUENCE [LARGE SCALE GENOMIC DNA]</scope>
    <source>
        <strain evidence="5">HKS-05</strain>
    </source>
</reference>
<accession>A0A328B488</accession>
<dbReference type="InterPro" id="IPR001789">
    <property type="entry name" value="Sig_transdc_resp-reg_receiver"/>
</dbReference>
<protein>
    <submittedName>
        <fullName evidence="4">Response regulator</fullName>
    </submittedName>
</protein>
<dbReference type="GO" id="GO:0000160">
    <property type="term" value="P:phosphorelay signal transduction system"/>
    <property type="evidence" value="ECO:0007669"/>
    <property type="project" value="InterPro"/>
</dbReference>
<feature type="domain" description="Response regulatory" evidence="3">
    <location>
        <begin position="17"/>
        <end position="130"/>
    </location>
</feature>
<gene>
    <name evidence="4" type="ORF">DJ021_03100</name>
</gene>
<dbReference type="Proteomes" id="UP000249842">
    <property type="component" value="Unassembled WGS sequence"/>
</dbReference>
<evidence type="ECO:0000313" key="4">
    <source>
        <dbReference type="EMBL" id="RAK61667.1"/>
    </source>
</evidence>
<dbReference type="InterPro" id="IPR011006">
    <property type="entry name" value="CheY-like_superfamily"/>
</dbReference>
<keyword evidence="5" id="KW-1185">Reference proteome</keyword>
<comment type="caution">
    <text evidence="4">The sequence shown here is derived from an EMBL/GenBank/DDBJ whole genome shotgun (WGS) entry which is preliminary data.</text>
</comment>